<dbReference type="AlphaFoldDB" id="Q0UJW9"/>
<gene>
    <name evidence="1" type="ORF">SNOG_07945</name>
</gene>
<evidence type="ECO:0000313" key="1">
    <source>
        <dbReference type="EMBL" id="EAT84221.1"/>
    </source>
</evidence>
<dbReference type="GeneID" id="5975169"/>
<evidence type="ECO:0000313" key="2">
    <source>
        <dbReference type="Proteomes" id="UP000001055"/>
    </source>
</evidence>
<dbReference type="InParanoid" id="Q0UJW9"/>
<reference evidence="2" key="1">
    <citation type="journal article" date="2007" name="Plant Cell">
        <title>Dothideomycete-plant interactions illuminated by genome sequencing and EST analysis of the wheat pathogen Stagonospora nodorum.</title>
        <authorList>
            <person name="Hane J.K."/>
            <person name="Lowe R.G."/>
            <person name="Solomon P.S."/>
            <person name="Tan K.C."/>
            <person name="Schoch C.L."/>
            <person name="Spatafora J.W."/>
            <person name="Crous P.W."/>
            <person name="Kodira C."/>
            <person name="Birren B.W."/>
            <person name="Galagan J.E."/>
            <person name="Torriani S.F."/>
            <person name="McDonald B.A."/>
            <person name="Oliver R.P."/>
        </authorList>
    </citation>
    <scope>NUCLEOTIDE SEQUENCE [LARGE SCALE GENOMIC DNA]</scope>
    <source>
        <strain evidence="2">SN15 / ATCC MYA-4574 / FGSC 10173</strain>
    </source>
</reference>
<accession>Q0UJW9</accession>
<dbReference type="KEGG" id="pno:SNOG_07945"/>
<protein>
    <submittedName>
        <fullName evidence="1">Uncharacterized protein</fullName>
    </submittedName>
</protein>
<name>Q0UJW9_PHANO</name>
<dbReference type="EMBL" id="CH445336">
    <property type="protein sequence ID" value="EAT84221.1"/>
    <property type="molecule type" value="Genomic_DNA"/>
</dbReference>
<sequence>MANSLPMSTSQLVDRESDCIYIGLEWRIGDVNRSPNRTFQASEDRLSEVIWLPPMEIVLSYGGNVQFDGKQWR</sequence>
<proteinExistence type="predicted"/>
<dbReference type="Proteomes" id="UP000001055">
    <property type="component" value="Unassembled WGS sequence"/>
</dbReference>
<organism evidence="1 2">
    <name type="scientific">Phaeosphaeria nodorum (strain SN15 / ATCC MYA-4574 / FGSC 10173)</name>
    <name type="common">Glume blotch fungus</name>
    <name type="synonym">Parastagonospora nodorum</name>
    <dbReference type="NCBI Taxonomy" id="321614"/>
    <lineage>
        <taxon>Eukaryota</taxon>
        <taxon>Fungi</taxon>
        <taxon>Dikarya</taxon>
        <taxon>Ascomycota</taxon>
        <taxon>Pezizomycotina</taxon>
        <taxon>Dothideomycetes</taxon>
        <taxon>Pleosporomycetidae</taxon>
        <taxon>Pleosporales</taxon>
        <taxon>Pleosporineae</taxon>
        <taxon>Phaeosphaeriaceae</taxon>
        <taxon>Parastagonospora</taxon>
    </lineage>
</organism>
<dbReference type="RefSeq" id="XP_001798271.1">
    <property type="nucleotide sequence ID" value="XM_001798219.1"/>
</dbReference>